<dbReference type="EMBL" id="JH603168">
    <property type="protein sequence ID" value="EIC23534.1"/>
    <property type="molecule type" value="Genomic_DNA"/>
</dbReference>
<keyword evidence="3" id="KW-1185">Reference proteome</keyword>
<evidence type="ECO:0000313" key="3">
    <source>
        <dbReference type="Proteomes" id="UP000002964"/>
    </source>
</evidence>
<organism evidence="2 3">
    <name type="scientific">Thiorhodovibrio frisius</name>
    <dbReference type="NCBI Taxonomy" id="631362"/>
    <lineage>
        <taxon>Bacteria</taxon>
        <taxon>Pseudomonadati</taxon>
        <taxon>Pseudomonadota</taxon>
        <taxon>Gammaproteobacteria</taxon>
        <taxon>Chromatiales</taxon>
        <taxon>Chromatiaceae</taxon>
        <taxon>Thiorhodovibrio</taxon>
    </lineage>
</organism>
<dbReference type="InterPro" id="IPR008538">
    <property type="entry name" value="Uma2"/>
</dbReference>
<dbReference type="CDD" id="cd06260">
    <property type="entry name" value="DUF820-like"/>
    <property type="match status" value="1"/>
</dbReference>
<dbReference type="HOGENOM" id="CLU_076312_6_2_6"/>
<dbReference type="OrthoDB" id="26750at2"/>
<dbReference type="RefSeq" id="WP_009147617.1">
    <property type="nucleotide sequence ID" value="NZ_CP121471.1"/>
</dbReference>
<dbReference type="Proteomes" id="UP000002964">
    <property type="component" value="Unassembled WGS sequence"/>
</dbReference>
<reference evidence="2 3" key="2">
    <citation type="submission" date="2011-11" db="EMBL/GenBank/DDBJ databases">
        <authorList>
            <consortium name="US DOE Joint Genome Institute"/>
            <person name="Lucas S."/>
            <person name="Han J."/>
            <person name="Lapidus A."/>
            <person name="Cheng J.-F."/>
            <person name="Goodwin L."/>
            <person name="Pitluck S."/>
            <person name="Peters L."/>
            <person name="Ovchinnikova G."/>
            <person name="Zhang X."/>
            <person name="Detter J.C."/>
            <person name="Han C."/>
            <person name="Tapia R."/>
            <person name="Land M."/>
            <person name="Hauser L."/>
            <person name="Kyrpides N."/>
            <person name="Ivanova N."/>
            <person name="Pagani I."/>
            <person name="Vogl K."/>
            <person name="Liu Z."/>
            <person name="Overmann J."/>
            <person name="Frigaard N.-U."/>
            <person name="Bryant D."/>
            <person name="Woyke T."/>
        </authorList>
    </citation>
    <scope>NUCLEOTIDE SEQUENCE [LARGE SCALE GENOMIC DNA]</scope>
    <source>
        <strain evidence="2 3">970</strain>
    </source>
</reference>
<dbReference type="PANTHER" id="PTHR36558:SF1">
    <property type="entry name" value="RESTRICTION ENDONUCLEASE DOMAIN-CONTAINING PROTEIN-RELATED"/>
    <property type="match status" value="1"/>
</dbReference>
<dbReference type="InterPro" id="IPR011335">
    <property type="entry name" value="Restrct_endonuc-II-like"/>
</dbReference>
<accession>H8YYK8</accession>
<feature type="domain" description="Putative restriction endonuclease" evidence="1">
    <location>
        <begin position="12"/>
        <end position="163"/>
    </location>
</feature>
<name>H8YYK8_9GAMM</name>
<dbReference type="InterPro" id="IPR012296">
    <property type="entry name" value="Nuclease_put_TT1808"/>
</dbReference>
<dbReference type="SUPFAM" id="SSF52980">
    <property type="entry name" value="Restriction endonuclease-like"/>
    <property type="match status" value="1"/>
</dbReference>
<dbReference type="PANTHER" id="PTHR36558">
    <property type="entry name" value="GLR1098 PROTEIN"/>
    <property type="match status" value="1"/>
</dbReference>
<dbReference type="Pfam" id="PF05685">
    <property type="entry name" value="Uma2"/>
    <property type="match status" value="1"/>
</dbReference>
<dbReference type="eggNOG" id="COG4636">
    <property type="taxonomic scope" value="Bacteria"/>
</dbReference>
<evidence type="ECO:0000313" key="2">
    <source>
        <dbReference type="EMBL" id="EIC23534.1"/>
    </source>
</evidence>
<dbReference type="Gene3D" id="3.90.1570.10">
    <property type="entry name" value="tt1808, chain A"/>
    <property type="match status" value="1"/>
</dbReference>
<proteinExistence type="predicted"/>
<dbReference type="AlphaFoldDB" id="H8YYK8"/>
<protein>
    <recommendedName>
        <fullName evidence="1">Putative restriction endonuclease domain-containing protein</fullName>
    </recommendedName>
</protein>
<sequence>MLAAEERLISVEEYLDGECVSEVKHEYVAGQVFAMTGASEAHNRVAGNLFFHLRNATRGKACGLFINDMKVSVPAQEAYYYPDVMLSCEGYDSQATVKSAPCLIAEVLSASTQHIDRREKLLGYRQLESLRHYLIIAQDRLLVEHWRRDASATSSGGWVHQRLNAPDARILIDCPPVSCELRLADLYEDVRLPDMPDSTPA</sequence>
<dbReference type="STRING" id="631362.Thi970DRAFT_01205"/>
<gene>
    <name evidence="2" type="ORF">Thi970DRAFT_01205</name>
</gene>
<reference evidence="3" key="1">
    <citation type="submission" date="2011-06" db="EMBL/GenBank/DDBJ databases">
        <authorList>
            <consortium name="US DOE Joint Genome Institute (JGI-PGF)"/>
            <person name="Lucas S."/>
            <person name="Han J."/>
            <person name="Lapidus A."/>
            <person name="Cheng J.-F."/>
            <person name="Goodwin L."/>
            <person name="Pitluck S."/>
            <person name="Peters L."/>
            <person name="Land M.L."/>
            <person name="Hauser L."/>
            <person name="Vogl K."/>
            <person name="Liu Z."/>
            <person name="Overmann J."/>
            <person name="Frigaard N.-U."/>
            <person name="Bryant D.A."/>
            <person name="Woyke T.J."/>
        </authorList>
    </citation>
    <scope>NUCLEOTIDE SEQUENCE [LARGE SCALE GENOMIC DNA]</scope>
    <source>
        <strain evidence="3">970</strain>
    </source>
</reference>
<evidence type="ECO:0000259" key="1">
    <source>
        <dbReference type="Pfam" id="PF05685"/>
    </source>
</evidence>